<reference evidence="2" key="1">
    <citation type="journal article" date="2014" name="Int. J. Syst. Evol. Microbiol.">
        <title>Complete genome sequence of Corynebacterium casei LMG S-19264T (=DSM 44701T), isolated from a smear-ripened cheese.</title>
        <authorList>
            <consortium name="US DOE Joint Genome Institute (JGI-PGF)"/>
            <person name="Walter F."/>
            <person name="Albersmeier A."/>
            <person name="Kalinowski J."/>
            <person name="Ruckert C."/>
        </authorList>
    </citation>
    <scope>NUCLEOTIDE SEQUENCE</scope>
    <source>
        <strain evidence="2">KCTC 23714</strain>
    </source>
</reference>
<reference evidence="2" key="2">
    <citation type="submission" date="2020-09" db="EMBL/GenBank/DDBJ databases">
        <authorList>
            <person name="Sun Q."/>
            <person name="Kim S."/>
        </authorList>
    </citation>
    <scope>NUCLEOTIDE SEQUENCE</scope>
    <source>
        <strain evidence="2">KCTC 23714</strain>
    </source>
</reference>
<dbReference type="Gene3D" id="3.40.50.2300">
    <property type="match status" value="1"/>
</dbReference>
<dbReference type="InterPro" id="IPR016032">
    <property type="entry name" value="Sig_transdc_resp-reg_C-effctor"/>
</dbReference>
<dbReference type="InterPro" id="IPR000792">
    <property type="entry name" value="Tscrpt_reg_LuxR_C"/>
</dbReference>
<sequence length="222" mass="24687">MKNLNTETQQRTGLFVDESLFMRDIFCAYLEKELNIAFKGVSEIGLDRSEVGQCKYDVLIYNITVGETPDRNLIKNVVRSGLADKILIIWDATDTSTILNIVDVGVSGILSRDMSPQSMVNAIRFVMAGEKFVPAAVVARAVAKQIEFFGSRSQGRSKDELRDIEVGILKLVKLGKSNKEIAYELCASESSIKNNLISIYRKLQVSNRLRAVTAAESRGFLI</sequence>
<dbReference type="Pfam" id="PF00196">
    <property type="entry name" value="GerE"/>
    <property type="match status" value="1"/>
</dbReference>
<evidence type="ECO:0000313" key="2">
    <source>
        <dbReference type="EMBL" id="GGW46898.1"/>
    </source>
</evidence>
<protein>
    <recommendedName>
        <fullName evidence="1">HTH luxR-type domain-containing protein</fullName>
    </recommendedName>
</protein>
<dbReference type="PRINTS" id="PR00038">
    <property type="entry name" value="HTHLUXR"/>
</dbReference>
<dbReference type="InterPro" id="IPR011006">
    <property type="entry name" value="CheY-like_superfamily"/>
</dbReference>
<dbReference type="Proteomes" id="UP000628984">
    <property type="component" value="Unassembled WGS sequence"/>
</dbReference>
<dbReference type="AlphaFoldDB" id="A0A918MPK0"/>
<dbReference type="InterPro" id="IPR051015">
    <property type="entry name" value="EvgA-like"/>
</dbReference>
<dbReference type="PANTHER" id="PTHR45566">
    <property type="entry name" value="HTH-TYPE TRANSCRIPTIONAL REGULATOR YHJB-RELATED"/>
    <property type="match status" value="1"/>
</dbReference>
<dbReference type="SUPFAM" id="SSF52172">
    <property type="entry name" value="CheY-like"/>
    <property type="match status" value="1"/>
</dbReference>
<accession>A0A918MPK0</accession>
<dbReference type="PANTHER" id="PTHR45566:SF2">
    <property type="entry name" value="NARL SUBFAMILY"/>
    <property type="match status" value="1"/>
</dbReference>
<dbReference type="SMART" id="SM00421">
    <property type="entry name" value="HTH_LUXR"/>
    <property type="match status" value="1"/>
</dbReference>
<name>A0A918MPK0_9RHOB</name>
<gene>
    <name evidence="2" type="ORF">GCM10011452_38200</name>
</gene>
<comment type="caution">
    <text evidence="2">The sequence shown here is derived from an EMBL/GenBank/DDBJ whole genome shotgun (WGS) entry which is preliminary data.</text>
</comment>
<evidence type="ECO:0000313" key="3">
    <source>
        <dbReference type="Proteomes" id="UP000628984"/>
    </source>
</evidence>
<organism evidence="2 3">
    <name type="scientific">Gemmobacter lanyuensis</name>
    <dbReference type="NCBI Taxonomy" id="1054497"/>
    <lineage>
        <taxon>Bacteria</taxon>
        <taxon>Pseudomonadati</taxon>
        <taxon>Pseudomonadota</taxon>
        <taxon>Alphaproteobacteria</taxon>
        <taxon>Rhodobacterales</taxon>
        <taxon>Paracoccaceae</taxon>
        <taxon>Gemmobacter</taxon>
    </lineage>
</organism>
<dbReference type="CDD" id="cd06170">
    <property type="entry name" value="LuxR_C_like"/>
    <property type="match status" value="1"/>
</dbReference>
<dbReference type="GO" id="GO:0003677">
    <property type="term" value="F:DNA binding"/>
    <property type="evidence" value="ECO:0007669"/>
    <property type="project" value="InterPro"/>
</dbReference>
<keyword evidence="3" id="KW-1185">Reference proteome</keyword>
<dbReference type="PROSITE" id="PS50043">
    <property type="entry name" value="HTH_LUXR_2"/>
    <property type="match status" value="1"/>
</dbReference>
<dbReference type="RefSeq" id="WP_189635473.1">
    <property type="nucleotide sequence ID" value="NZ_BMYQ01000026.1"/>
</dbReference>
<dbReference type="EMBL" id="BMYQ01000026">
    <property type="protein sequence ID" value="GGW46898.1"/>
    <property type="molecule type" value="Genomic_DNA"/>
</dbReference>
<dbReference type="GO" id="GO:0006355">
    <property type="term" value="P:regulation of DNA-templated transcription"/>
    <property type="evidence" value="ECO:0007669"/>
    <property type="project" value="InterPro"/>
</dbReference>
<feature type="domain" description="HTH luxR-type" evidence="1">
    <location>
        <begin position="154"/>
        <end position="219"/>
    </location>
</feature>
<proteinExistence type="predicted"/>
<dbReference type="SUPFAM" id="SSF46894">
    <property type="entry name" value="C-terminal effector domain of the bipartite response regulators"/>
    <property type="match status" value="1"/>
</dbReference>
<evidence type="ECO:0000259" key="1">
    <source>
        <dbReference type="PROSITE" id="PS50043"/>
    </source>
</evidence>